<evidence type="ECO:0000256" key="1">
    <source>
        <dbReference type="SAM" id="MobiDB-lite"/>
    </source>
</evidence>
<comment type="caution">
    <text evidence="2">The sequence shown here is derived from an EMBL/GenBank/DDBJ whole genome shotgun (WGS) entry which is preliminary data.</text>
</comment>
<gene>
    <name evidence="2" type="ORF">FNF28_05680</name>
</gene>
<organism evidence="2 3">
    <name type="scientific">Cafeteria roenbergensis</name>
    <name type="common">Marine flagellate</name>
    <dbReference type="NCBI Taxonomy" id="33653"/>
    <lineage>
        <taxon>Eukaryota</taxon>
        <taxon>Sar</taxon>
        <taxon>Stramenopiles</taxon>
        <taxon>Bigyra</taxon>
        <taxon>Opalozoa</taxon>
        <taxon>Bicosoecida</taxon>
        <taxon>Cafeteriaceae</taxon>
        <taxon>Cafeteria</taxon>
    </lineage>
</organism>
<feature type="compositionally biased region" description="Basic and acidic residues" evidence="1">
    <location>
        <begin position="85"/>
        <end position="112"/>
    </location>
</feature>
<proteinExistence type="predicted"/>
<reference evidence="2 3" key="1">
    <citation type="submission" date="2019-07" db="EMBL/GenBank/DDBJ databases">
        <title>Genomes of Cafeteria roenbergensis.</title>
        <authorList>
            <person name="Fischer M.G."/>
            <person name="Hackl T."/>
            <person name="Roman M."/>
        </authorList>
    </citation>
    <scope>NUCLEOTIDE SEQUENCE [LARGE SCALE GENOMIC DNA]</scope>
    <source>
        <strain evidence="2 3">RCC970-E3</strain>
    </source>
</reference>
<protein>
    <submittedName>
        <fullName evidence="2">Uncharacterized protein</fullName>
    </submittedName>
</protein>
<accession>A0A5A8D696</accession>
<evidence type="ECO:0000313" key="3">
    <source>
        <dbReference type="Proteomes" id="UP000324907"/>
    </source>
</evidence>
<feature type="compositionally biased region" description="Low complexity" evidence="1">
    <location>
        <begin position="120"/>
        <end position="130"/>
    </location>
</feature>
<evidence type="ECO:0000313" key="2">
    <source>
        <dbReference type="EMBL" id="KAA0159770.1"/>
    </source>
</evidence>
<feature type="compositionally biased region" description="Low complexity" evidence="1">
    <location>
        <begin position="56"/>
        <end position="69"/>
    </location>
</feature>
<dbReference type="AlphaFoldDB" id="A0A5A8D696"/>
<sequence>MQGRRVEIRQVEPIRADAKLTLSQRFTVIQRVAARRATARPAATVVARPAERARVQVRSPAGRSPASAAKTVGRRAGGGAAASERAVKDRAKAKREQDDAKARASKRTEARGKAAKKGAPESGKGAAAGKPAKKAAPKPQDVEKDFDAYLKSAGRGDKAAELEMDAALAAYKATAAAAGSD</sequence>
<feature type="region of interest" description="Disordered" evidence="1">
    <location>
        <begin position="48"/>
        <end position="148"/>
    </location>
</feature>
<dbReference type="Proteomes" id="UP000324907">
    <property type="component" value="Unassembled WGS sequence"/>
</dbReference>
<name>A0A5A8D696_CAFRO</name>
<dbReference type="EMBL" id="VLTL01000121">
    <property type="protein sequence ID" value="KAA0159770.1"/>
    <property type="molecule type" value="Genomic_DNA"/>
</dbReference>